<dbReference type="PANTHER" id="PTHR14336">
    <property type="entry name" value="TANDEM PH DOMAIN CONTAINING PROTEIN"/>
    <property type="match status" value="1"/>
</dbReference>
<dbReference type="Proteomes" id="UP000007799">
    <property type="component" value="Unassembled WGS sequence"/>
</dbReference>
<organism evidence="4">
    <name type="scientific">Salpingoeca rosetta (strain ATCC 50818 / BSB-021)</name>
    <dbReference type="NCBI Taxonomy" id="946362"/>
    <lineage>
        <taxon>Eukaryota</taxon>
        <taxon>Choanoflagellata</taxon>
        <taxon>Craspedida</taxon>
        <taxon>Salpingoecidae</taxon>
        <taxon>Salpingoeca</taxon>
    </lineage>
</organism>
<dbReference type="InParanoid" id="F2UCW4"/>
<dbReference type="InterPro" id="IPR051707">
    <property type="entry name" value="PI-Interact_SigTrans_Reg"/>
</dbReference>
<feature type="compositionally biased region" description="Basic and acidic residues" evidence="1">
    <location>
        <begin position="69"/>
        <end position="79"/>
    </location>
</feature>
<dbReference type="Gene3D" id="2.30.29.30">
    <property type="entry name" value="Pleckstrin-homology domain (PH domain)/Phosphotyrosine-binding domain (PTB)"/>
    <property type="match status" value="1"/>
</dbReference>
<sequence>MAGRPQDARLKKLLTAFNVLDHWPKLEQRGVRNVFALAKLSDQELVGLLHLDQSQLRKMRAVLTKLEAARAQHRGEQQQKRASANPQRKSQQSEQQQQQPQQHRGPAGVQRRSHAGTAAAAASSSSSSSNRNSRVLNLAPAPGFSGPIDGALHRVPSRTQRGPPSRGSGGLPAGTRQSRKSYDMRSPPKKASSSSSVKTRSRPSKAAQYTAQPLRRSLWDFDFDVDVLPTVVCECWATKCGGKVKSWQKRYFVLRNDGSLTYSKEGALSDHKGVIDVRDATVINGPGSCNWLKEDGAPPAAEPSKRVEIVTPVRTFKLFCDTQADATMLHSKLQEVWKYCKRAKKRAPLTERDIAGGEGYQRMLAEVAHVMTAQ</sequence>
<evidence type="ECO:0000313" key="4">
    <source>
        <dbReference type="Proteomes" id="UP000007799"/>
    </source>
</evidence>
<accession>F2UCW4</accession>
<feature type="compositionally biased region" description="Low complexity" evidence="1">
    <location>
        <begin position="86"/>
        <end position="102"/>
    </location>
</feature>
<dbReference type="OMA" id="DIMRICT"/>
<dbReference type="OrthoDB" id="9942268at2759"/>
<dbReference type="RefSeq" id="XP_004992716.1">
    <property type="nucleotide sequence ID" value="XM_004992659.1"/>
</dbReference>
<feature type="region of interest" description="Disordered" evidence="1">
    <location>
        <begin position="69"/>
        <end position="209"/>
    </location>
</feature>
<evidence type="ECO:0000313" key="3">
    <source>
        <dbReference type="EMBL" id="EGD74459.1"/>
    </source>
</evidence>
<feature type="compositionally biased region" description="Low complexity" evidence="1">
    <location>
        <begin position="118"/>
        <end position="129"/>
    </location>
</feature>
<evidence type="ECO:0000256" key="1">
    <source>
        <dbReference type="SAM" id="MobiDB-lite"/>
    </source>
</evidence>
<reference evidence="3" key="1">
    <citation type="submission" date="2009-08" db="EMBL/GenBank/DDBJ databases">
        <title>Annotation of Salpingoeca rosetta.</title>
        <authorList>
            <consortium name="The Broad Institute Genome Sequencing Platform"/>
            <person name="Russ C."/>
            <person name="Cuomo C."/>
            <person name="Burger G."/>
            <person name="Gray M.W."/>
            <person name="Holland P.W.H."/>
            <person name="King N."/>
            <person name="Lang F.B.F."/>
            <person name="Roger A.J."/>
            <person name="Ruiz-Trillo I."/>
            <person name="Young S.K."/>
            <person name="Zeng Q."/>
            <person name="Gargeya S."/>
            <person name="Alvarado L."/>
            <person name="Berlin A."/>
            <person name="Chapman S.B."/>
            <person name="Chen Z."/>
            <person name="Freedman E."/>
            <person name="Gellesch M."/>
            <person name="Goldberg J."/>
            <person name="Griggs A."/>
            <person name="Gujja S."/>
            <person name="Heilman E."/>
            <person name="Heiman D."/>
            <person name="Howarth C."/>
            <person name="Mehta T."/>
            <person name="Neiman D."/>
            <person name="Pearson M."/>
            <person name="Roberts A."/>
            <person name="Saif S."/>
            <person name="Shea T."/>
            <person name="Shenoy N."/>
            <person name="Sisk P."/>
            <person name="Stolte C."/>
            <person name="Sykes S."/>
            <person name="White J."/>
            <person name="Yandava C."/>
            <person name="Haas B."/>
            <person name="Nusbaum C."/>
            <person name="Birren B."/>
        </authorList>
    </citation>
    <scope>NUCLEOTIDE SEQUENCE [LARGE SCALE GENOMIC DNA]</scope>
    <source>
        <strain evidence="3">ATCC 50818</strain>
    </source>
</reference>
<feature type="compositionally biased region" description="Low complexity" evidence="1">
    <location>
        <begin position="157"/>
        <end position="166"/>
    </location>
</feature>
<feature type="compositionally biased region" description="Low complexity" evidence="1">
    <location>
        <begin position="189"/>
        <end position="198"/>
    </location>
</feature>
<dbReference type="InterPro" id="IPR001849">
    <property type="entry name" value="PH_domain"/>
</dbReference>
<feature type="domain" description="PH" evidence="2">
    <location>
        <begin position="231"/>
        <end position="340"/>
    </location>
</feature>
<dbReference type="InterPro" id="IPR011993">
    <property type="entry name" value="PH-like_dom_sf"/>
</dbReference>
<keyword evidence="4" id="KW-1185">Reference proteome</keyword>
<dbReference type="KEGG" id="sre:PTSG_05823"/>
<dbReference type="PANTHER" id="PTHR14336:SF15">
    <property type="entry name" value="DUAL ADAPTER FOR PHOSPHOTYROSINE AND 3-PHOSPHOTYROSINE AND 3-PHOSPHOINOSITIDE"/>
    <property type="match status" value="1"/>
</dbReference>
<proteinExistence type="predicted"/>
<name>F2UCW4_SALR5</name>
<dbReference type="GeneID" id="16073287"/>
<evidence type="ECO:0000259" key="2">
    <source>
        <dbReference type="SMART" id="SM00233"/>
    </source>
</evidence>
<dbReference type="Pfam" id="PF00169">
    <property type="entry name" value="PH"/>
    <property type="match status" value="1"/>
</dbReference>
<dbReference type="AlphaFoldDB" id="F2UCW4"/>
<dbReference type="SMART" id="SM00233">
    <property type="entry name" value="PH"/>
    <property type="match status" value="1"/>
</dbReference>
<protein>
    <recommendedName>
        <fullName evidence="2">PH domain-containing protein</fullName>
    </recommendedName>
</protein>
<gene>
    <name evidence="3" type="ORF">PTSG_05823</name>
</gene>
<dbReference type="SUPFAM" id="SSF50729">
    <property type="entry name" value="PH domain-like"/>
    <property type="match status" value="1"/>
</dbReference>
<dbReference type="EMBL" id="GL832969">
    <property type="protein sequence ID" value="EGD74459.1"/>
    <property type="molecule type" value="Genomic_DNA"/>
</dbReference>